<name>H2ZNS7_CIOSA</name>
<evidence type="ECO:0000256" key="2">
    <source>
        <dbReference type="ARBA" id="ARBA00032007"/>
    </source>
</evidence>
<reference evidence="5" key="2">
    <citation type="submission" date="2025-08" db="UniProtKB">
        <authorList>
            <consortium name="Ensembl"/>
        </authorList>
    </citation>
    <scope>IDENTIFICATION</scope>
</reference>
<keyword evidence="6" id="KW-1185">Reference proteome</keyword>
<dbReference type="GO" id="GO:0070847">
    <property type="term" value="C:core mediator complex"/>
    <property type="evidence" value="ECO:0007669"/>
    <property type="project" value="TreeGrafter"/>
</dbReference>
<evidence type="ECO:0000313" key="6">
    <source>
        <dbReference type="Proteomes" id="UP000007875"/>
    </source>
</evidence>
<sequence length="262" mass="30448">MSYWTLNPYTKNDKTRYSVVIQQSPKNSTKPLQVINLPKLPLDDIKLVEAASHINHLSLEQLIHQVMHVRSLHLLLQLKDMLKKHRKDDQSFIVRDSVDQPVILVIPLLGKGERSSLRVYVDLQTGILVPSLYDVEAIELEKMEKEINEKQTSLLTWINTLHSQLLRKCFEHAVQHLSVVYLDNIPLLEEHKDFTGDHQNRIFIRFNRHPYYYLVVHFSTIGTDQQYSLLKTTNQPVNIAKPQSPKPLIVQSVVNLRQTVNI</sequence>
<evidence type="ECO:0000313" key="5">
    <source>
        <dbReference type="Ensembl" id="ENSCSAVP00000019243.1"/>
    </source>
</evidence>
<reference evidence="6" key="1">
    <citation type="submission" date="2003-08" db="EMBL/GenBank/DDBJ databases">
        <authorList>
            <person name="Birren B."/>
            <person name="Nusbaum C."/>
            <person name="Abebe A."/>
            <person name="Abouelleil A."/>
            <person name="Adekoya E."/>
            <person name="Ait-zahra M."/>
            <person name="Allen N."/>
            <person name="Allen T."/>
            <person name="An P."/>
            <person name="Anderson M."/>
            <person name="Anderson S."/>
            <person name="Arachchi H."/>
            <person name="Armbruster J."/>
            <person name="Bachantsang P."/>
            <person name="Baldwin J."/>
            <person name="Barry A."/>
            <person name="Bayul T."/>
            <person name="Blitshsteyn B."/>
            <person name="Bloom T."/>
            <person name="Blye J."/>
            <person name="Boguslavskiy L."/>
            <person name="Borowsky M."/>
            <person name="Boukhgalter B."/>
            <person name="Brunache A."/>
            <person name="Butler J."/>
            <person name="Calixte N."/>
            <person name="Calvo S."/>
            <person name="Camarata J."/>
            <person name="Campo K."/>
            <person name="Chang J."/>
            <person name="Cheshatsang Y."/>
            <person name="Citroen M."/>
            <person name="Collymore A."/>
            <person name="Considine T."/>
            <person name="Cook A."/>
            <person name="Cooke P."/>
            <person name="Corum B."/>
            <person name="Cuomo C."/>
            <person name="David R."/>
            <person name="Dawoe T."/>
            <person name="Degray S."/>
            <person name="Dodge S."/>
            <person name="Dooley K."/>
            <person name="Dorje P."/>
            <person name="Dorjee K."/>
            <person name="Dorris L."/>
            <person name="Duffey N."/>
            <person name="Dupes A."/>
            <person name="Elkins T."/>
            <person name="Engels R."/>
            <person name="Erickson J."/>
            <person name="Farina A."/>
            <person name="Faro S."/>
            <person name="Ferreira P."/>
            <person name="Fischer H."/>
            <person name="Fitzgerald M."/>
            <person name="Foley K."/>
            <person name="Gage D."/>
            <person name="Galagan J."/>
            <person name="Gearin G."/>
            <person name="Gnerre S."/>
            <person name="Gnirke A."/>
            <person name="Goyette A."/>
            <person name="Graham J."/>
            <person name="Grandbois E."/>
            <person name="Gyaltsen K."/>
            <person name="Hafez N."/>
            <person name="Hagopian D."/>
            <person name="Hagos B."/>
            <person name="Hall J."/>
            <person name="Hatcher B."/>
            <person name="Heller A."/>
            <person name="Higgins H."/>
            <person name="Honan T."/>
            <person name="Horn A."/>
            <person name="Houde N."/>
            <person name="Hughes L."/>
            <person name="Hulme W."/>
            <person name="Husby E."/>
            <person name="Iliev I."/>
            <person name="Jaffe D."/>
            <person name="Jones C."/>
            <person name="Kamal M."/>
            <person name="Kamat A."/>
            <person name="Kamvysselis M."/>
            <person name="Karlsson E."/>
            <person name="Kells C."/>
            <person name="Kieu A."/>
            <person name="Kisner P."/>
            <person name="Kodira C."/>
            <person name="Kulbokas E."/>
            <person name="Labutti K."/>
            <person name="Lama D."/>
            <person name="Landers T."/>
            <person name="Leger J."/>
            <person name="Levine S."/>
            <person name="Lewis D."/>
            <person name="Lewis T."/>
            <person name="Lindblad-toh K."/>
            <person name="Liu X."/>
            <person name="Lokyitsang T."/>
            <person name="Lokyitsang Y."/>
            <person name="Lucien O."/>
            <person name="Lui A."/>
            <person name="Ma L.J."/>
            <person name="Mabbitt R."/>
            <person name="Macdonald J."/>
            <person name="Maclean C."/>
            <person name="Major J."/>
            <person name="Manning J."/>
            <person name="Marabella R."/>
            <person name="Maru K."/>
            <person name="Matthews C."/>
            <person name="Mauceli E."/>
            <person name="Mccarthy M."/>
            <person name="Mcdonough S."/>
            <person name="Mcghee T."/>
            <person name="Meldrim J."/>
            <person name="Meneus L."/>
            <person name="Mesirov J."/>
            <person name="Mihalev A."/>
            <person name="Mihova T."/>
            <person name="Mikkelsen T."/>
            <person name="Mlenga V."/>
            <person name="Moru K."/>
            <person name="Mozes J."/>
            <person name="Mulrain L."/>
            <person name="Munson G."/>
            <person name="Naylor J."/>
            <person name="Newes C."/>
            <person name="Nguyen C."/>
            <person name="Nguyen N."/>
            <person name="Nguyen T."/>
            <person name="Nicol R."/>
            <person name="Nielsen C."/>
            <person name="Nizzari M."/>
            <person name="Norbu C."/>
            <person name="Norbu N."/>
            <person name="O'donnell P."/>
            <person name="Okoawo O."/>
            <person name="O'leary S."/>
            <person name="Omotosho B."/>
            <person name="O'neill K."/>
            <person name="Osman S."/>
            <person name="Parker S."/>
            <person name="Perrin D."/>
            <person name="Phunkhang P."/>
            <person name="Piqani B."/>
            <person name="Purcell S."/>
            <person name="Rachupka T."/>
            <person name="Ramasamy U."/>
            <person name="Rameau R."/>
            <person name="Ray V."/>
            <person name="Raymond C."/>
            <person name="Retta R."/>
            <person name="Richardson S."/>
            <person name="Rise C."/>
            <person name="Rodriguez J."/>
            <person name="Rogers J."/>
            <person name="Rogov P."/>
            <person name="Rutman M."/>
            <person name="Schupbach R."/>
            <person name="Seaman C."/>
            <person name="Settipalli S."/>
            <person name="Sharpe T."/>
            <person name="Sheridan J."/>
            <person name="Sherpa N."/>
            <person name="Shi J."/>
            <person name="Smirnov S."/>
            <person name="Smith C."/>
            <person name="Sougnez C."/>
            <person name="Spencer B."/>
            <person name="Stalker J."/>
            <person name="Stange-thomann N."/>
            <person name="Stavropoulos S."/>
            <person name="Stetson K."/>
            <person name="Stone C."/>
            <person name="Stone S."/>
            <person name="Stubbs M."/>
            <person name="Talamas J."/>
            <person name="Tchuinga P."/>
            <person name="Tenzing P."/>
            <person name="Tesfaye S."/>
            <person name="Theodore J."/>
            <person name="Thoulutsang Y."/>
            <person name="Topham K."/>
            <person name="Towey S."/>
            <person name="Tsamla T."/>
            <person name="Tsomo N."/>
            <person name="Vallee D."/>
            <person name="Vassiliev H."/>
            <person name="Venkataraman V."/>
            <person name="Vinson J."/>
            <person name="Vo A."/>
            <person name="Wade C."/>
            <person name="Wang S."/>
            <person name="Wangchuk T."/>
            <person name="Wangdi T."/>
            <person name="Whittaker C."/>
            <person name="Wilkinson J."/>
            <person name="Wu Y."/>
            <person name="Wyman D."/>
            <person name="Yadav S."/>
            <person name="Yang S."/>
            <person name="Yang X."/>
            <person name="Yeager S."/>
            <person name="Yee E."/>
            <person name="Young G."/>
            <person name="Zainoun J."/>
            <person name="Zembeck L."/>
            <person name="Zimmer A."/>
            <person name="Zody M."/>
            <person name="Lander E."/>
        </authorList>
    </citation>
    <scope>NUCLEOTIDE SEQUENCE [LARGE SCALE GENOMIC DNA]</scope>
</reference>
<dbReference type="Pfam" id="PF25065">
    <property type="entry name" value="RM3_Med14"/>
    <property type="match status" value="1"/>
</dbReference>
<feature type="domain" description="Mediator of RNA polymerase II transcription subunit 14 RM2" evidence="3">
    <location>
        <begin position="1"/>
        <end position="57"/>
    </location>
</feature>
<dbReference type="PANTHER" id="PTHR12809:SF2">
    <property type="entry name" value="MEDIATOR OF RNA POLYMERASE II TRANSCRIPTION SUBUNIT 14"/>
    <property type="match status" value="1"/>
</dbReference>
<dbReference type="GO" id="GO:0016592">
    <property type="term" value="C:mediator complex"/>
    <property type="evidence" value="ECO:0007669"/>
    <property type="project" value="InterPro"/>
</dbReference>
<proteinExistence type="predicted"/>
<dbReference type="InterPro" id="IPR056879">
    <property type="entry name" value="RM3_Med14"/>
</dbReference>
<reference evidence="5" key="3">
    <citation type="submission" date="2025-09" db="UniProtKB">
        <authorList>
            <consortium name="Ensembl"/>
        </authorList>
    </citation>
    <scope>IDENTIFICATION</scope>
</reference>
<dbReference type="Proteomes" id="UP000007875">
    <property type="component" value="Unassembled WGS sequence"/>
</dbReference>
<dbReference type="PANTHER" id="PTHR12809">
    <property type="entry name" value="MEDIATOR COMPLEX SUBUNIT"/>
    <property type="match status" value="1"/>
</dbReference>
<dbReference type="Pfam" id="PF22981">
    <property type="entry name" value="RM2_Med14"/>
    <property type="match status" value="1"/>
</dbReference>
<accession>H2ZNS7</accession>
<dbReference type="InterPro" id="IPR013947">
    <property type="entry name" value="Mediator_Med14"/>
</dbReference>
<feature type="domain" description="Mediator of RNA polymerase II transcription subunit 14 RM3" evidence="4">
    <location>
        <begin position="60"/>
        <end position="168"/>
    </location>
</feature>
<protein>
    <recommendedName>
        <fullName evidence="1">Mediator of RNA polymerase II transcription subunit 14</fullName>
    </recommendedName>
    <alternativeName>
        <fullName evidence="2">Mediator complex subunit 14</fullName>
    </alternativeName>
</protein>
<dbReference type="Ensembl" id="ENSCSAVT00000019451.1">
    <property type="protein sequence ID" value="ENSCSAVP00000019243.1"/>
    <property type="gene ID" value="ENSCSAVG00000011303.1"/>
</dbReference>
<evidence type="ECO:0000259" key="4">
    <source>
        <dbReference type="Pfam" id="PF25065"/>
    </source>
</evidence>
<evidence type="ECO:0000259" key="3">
    <source>
        <dbReference type="Pfam" id="PF22981"/>
    </source>
</evidence>
<dbReference type="HOGENOM" id="CLU_1063655_0_0_1"/>
<dbReference type="GO" id="GO:0003712">
    <property type="term" value="F:transcription coregulator activity"/>
    <property type="evidence" value="ECO:0007669"/>
    <property type="project" value="InterPro"/>
</dbReference>
<dbReference type="InterPro" id="IPR055113">
    <property type="entry name" value="Med14_RM2"/>
</dbReference>
<dbReference type="GO" id="GO:0006357">
    <property type="term" value="P:regulation of transcription by RNA polymerase II"/>
    <property type="evidence" value="ECO:0007669"/>
    <property type="project" value="InterPro"/>
</dbReference>
<dbReference type="AlphaFoldDB" id="H2ZNS7"/>
<dbReference type="GeneTree" id="ENSGT00390000001021"/>
<organism evidence="5 6">
    <name type="scientific">Ciona savignyi</name>
    <name type="common">Pacific transparent sea squirt</name>
    <dbReference type="NCBI Taxonomy" id="51511"/>
    <lineage>
        <taxon>Eukaryota</taxon>
        <taxon>Metazoa</taxon>
        <taxon>Chordata</taxon>
        <taxon>Tunicata</taxon>
        <taxon>Ascidiacea</taxon>
        <taxon>Phlebobranchia</taxon>
        <taxon>Cionidae</taxon>
        <taxon>Ciona</taxon>
    </lineage>
</organism>
<evidence type="ECO:0000256" key="1">
    <source>
        <dbReference type="ARBA" id="ARBA00019619"/>
    </source>
</evidence>